<organism evidence="8 9">
    <name type="scientific">Lithospermum erythrorhizon</name>
    <name type="common">Purple gromwell</name>
    <name type="synonym">Lithospermum officinale var. erythrorhizon</name>
    <dbReference type="NCBI Taxonomy" id="34254"/>
    <lineage>
        <taxon>Eukaryota</taxon>
        <taxon>Viridiplantae</taxon>
        <taxon>Streptophyta</taxon>
        <taxon>Embryophyta</taxon>
        <taxon>Tracheophyta</taxon>
        <taxon>Spermatophyta</taxon>
        <taxon>Magnoliopsida</taxon>
        <taxon>eudicotyledons</taxon>
        <taxon>Gunneridae</taxon>
        <taxon>Pentapetalae</taxon>
        <taxon>asterids</taxon>
        <taxon>lamiids</taxon>
        <taxon>Boraginales</taxon>
        <taxon>Boraginaceae</taxon>
        <taxon>Boraginoideae</taxon>
        <taxon>Lithospermeae</taxon>
        <taxon>Lithospermum</taxon>
    </lineage>
</organism>
<keyword evidence="1" id="KW-0808">Transferase</keyword>
<dbReference type="PANTHER" id="PTHR48475:SF2">
    <property type="entry name" value="RIBONUCLEASE H"/>
    <property type="match status" value="1"/>
</dbReference>
<evidence type="ECO:0000259" key="7">
    <source>
        <dbReference type="Pfam" id="PF17917"/>
    </source>
</evidence>
<accession>A0AAV3Q2C0</accession>
<keyword evidence="2" id="KW-0548">Nucleotidyltransferase</keyword>
<dbReference type="Gene3D" id="3.10.20.370">
    <property type="match status" value="1"/>
</dbReference>
<dbReference type="AlphaFoldDB" id="A0AAV3Q2C0"/>
<evidence type="ECO:0000256" key="5">
    <source>
        <dbReference type="ARBA" id="ARBA00022801"/>
    </source>
</evidence>
<keyword evidence="4" id="KW-0255">Endonuclease</keyword>
<evidence type="ECO:0000256" key="3">
    <source>
        <dbReference type="ARBA" id="ARBA00022722"/>
    </source>
</evidence>
<feature type="domain" description="Reverse transcriptase RNase H-like" evidence="7">
    <location>
        <begin position="85"/>
        <end position="181"/>
    </location>
</feature>
<protein>
    <recommendedName>
        <fullName evidence="7">Reverse transcriptase RNase H-like domain-containing protein</fullName>
    </recommendedName>
</protein>
<reference evidence="8 9" key="1">
    <citation type="submission" date="2024-01" db="EMBL/GenBank/DDBJ databases">
        <title>The complete chloroplast genome sequence of Lithospermum erythrorhizon: insights into the phylogenetic relationship among Boraginaceae species and the maternal lineages of purple gromwells.</title>
        <authorList>
            <person name="Okada T."/>
            <person name="Watanabe K."/>
        </authorList>
    </citation>
    <scope>NUCLEOTIDE SEQUENCE [LARGE SCALE GENOMIC DNA]</scope>
</reference>
<keyword evidence="3" id="KW-0540">Nuclease</keyword>
<evidence type="ECO:0000256" key="6">
    <source>
        <dbReference type="ARBA" id="ARBA00022918"/>
    </source>
</evidence>
<dbReference type="GO" id="GO:0004519">
    <property type="term" value="F:endonuclease activity"/>
    <property type="evidence" value="ECO:0007669"/>
    <property type="project" value="UniProtKB-KW"/>
</dbReference>
<dbReference type="InterPro" id="IPR041373">
    <property type="entry name" value="RT_RNaseH"/>
</dbReference>
<gene>
    <name evidence="8" type="ORF">LIER_15299</name>
</gene>
<keyword evidence="5" id="KW-0378">Hydrolase</keyword>
<sequence>MCTDFTSLNKACPKDFYPLPCLGRLVDGSVGHEVFDFMDASRGYHQIRMLPEDEEKTAFFTKYDLFCWKVMPFGLMNARATYQRMLYLAVSDGAISSVLVRETRGTQKPIYYVSHVLHEAEENYPTIDKFSFAVLISARKLKIYFEAHPIKVITDQPLKRILASPALSGRLTTWAIELSEFDISYEPRASIKAQALTDFIVECTARPPQRVSGPEESRSELAPEWTLYVDGVKNINGSGE</sequence>
<keyword evidence="6" id="KW-0695">RNA-directed DNA polymerase</keyword>
<evidence type="ECO:0000256" key="1">
    <source>
        <dbReference type="ARBA" id="ARBA00022679"/>
    </source>
</evidence>
<name>A0AAV3Q2C0_LITER</name>
<dbReference type="InterPro" id="IPR043502">
    <property type="entry name" value="DNA/RNA_pol_sf"/>
</dbReference>
<proteinExistence type="predicted"/>
<dbReference type="Gene3D" id="3.10.10.10">
    <property type="entry name" value="HIV Type 1 Reverse Transcriptase, subunit A, domain 1"/>
    <property type="match status" value="1"/>
</dbReference>
<dbReference type="EMBL" id="BAABME010003285">
    <property type="protein sequence ID" value="GAA0158212.1"/>
    <property type="molecule type" value="Genomic_DNA"/>
</dbReference>
<evidence type="ECO:0000256" key="4">
    <source>
        <dbReference type="ARBA" id="ARBA00022759"/>
    </source>
</evidence>
<dbReference type="PANTHER" id="PTHR48475">
    <property type="entry name" value="RIBONUCLEASE H"/>
    <property type="match status" value="1"/>
</dbReference>
<keyword evidence="9" id="KW-1185">Reference proteome</keyword>
<evidence type="ECO:0000313" key="8">
    <source>
        <dbReference type="EMBL" id="GAA0158212.1"/>
    </source>
</evidence>
<evidence type="ECO:0000256" key="2">
    <source>
        <dbReference type="ARBA" id="ARBA00022695"/>
    </source>
</evidence>
<dbReference type="Pfam" id="PF17917">
    <property type="entry name" value="RT_RNaseH"/>
    <property type="match status" value="1"/>
</dbReference>
<evidence type="ECO:0000313" key="9">
    <source>
        <dbReference type="Proteomes" id="UP001454036"/>
    </source>
</evidence>
<dbReference type="SUPFAM" id="SSF56672">
    <property type="entry name" value="DNA/RNA polymerases"/>
    <property type="match status" value="1"/>
</dbReference>
<dbReference type="Proteomes" id="UP001454036">
    <property type="component" value="Unassembled WGS sequence"/>
</dbReference>
<dbReference type="GO" id="GO:0003964">
    <property type="term" value="F:RNA-directed DNA polymerase activity"/>
    <property type="evidence" value="ECO:0007669"/>
    <property type="project" value="UniProtKB-KW"/>
</dbReference>
<dbReference type="CDD" id="cd01647">
    <property type="entry name" value="RT_LTR"/>
    <property type="match status" value="1"/>
</dbReference>
<dbReference type="GO" id="GO:0016787">
    <property type="term" value="F:hydrolase activity"/>
    <property type="evidence" value="ECO:0007669"/>
    <property type="project" value="UniProtKB-KW"/>
</dbReference>
<comment type="caution">
    <text evidence="8">The sequence shown here is derived from an EMBL/GenBank/DDBJ whole genome shotgun (WGS) entry which is preliminary data.</text>
</comment>